<dbReference type="EMBL" id="AE017282">
    <property type="protein sequence ID" value="AAU91781.1"/>
    <property type="molecule type" value="Genomic_DNA"/>
</dbReference>
<name>Q605P1_METCA</name>
<dbReference type="Proteomes" id="UP000006821">
    <property type="component" value="Chromosome"/>
</dbReference>
<gene>
    <name evidence="2" type="ordered locus">MCA2239</name>
</gene>
<organism evidence="2 3">
    <name type="scientific">Methylococcus capsulatus (strain ATCC 33009 / NCIMB 11132 / Bath)</name>
    <dbReference type="NCBI Taxonomy" id="243233"/>
    <lineage>
        <taxon>Bacteria</taxon>
        <taxon>Pseudomonadati</taxon>
        <taxon>Pseudomonadota</taxon>
        <taxon>Gammaproteobacteria</taxon>
        <taxon>Methylococcales</taxon>
        <taxon>Methylococcaceae</taxon>
        <taxon>Methylococcus</taxon>
    </lineage>
</organism>
<accession>Q605P1</accession>
<dbReference type="AlphaFoldDB" id="Q605P1"/>
<dbReference type="KEGG" id="mca:MCA2239"/>
<dbReference type="HOGENOM" id="CLU_3137566_0_0_6"/>
<reference evidence="2 3" key="1">
    <citation type="journal article" date="2004" name="PLoS Biol.">
        <title>Genomic insights into methanotrophy: the complete genome sequence of Methylococcus capsulatus (Bath).</title>
        <authorList>
            <person name="Ward N.L."/>
            <person name="Larsen O."/>
            <person name="Sakwa J."/>
            <person name="Bruseth L."/>
            <person name="Khouri H.M."/>
            <person name="Durkin A.S."/>
            <person name="Dimitrov G."/>
            <person name="Jiang L."/>
            <person name="Scanlan D."/>
            <person name="Kang K.H."/>
            <person name="Lewis M.R."/>
            <person name="Nelson K.E."/>
            <person name="Methe B.A."/>
            <person name="Wu M."/>
            <person name="Heidelberg J.F."/>
            <person name="Paulsen I.T."/>
            <person name="Fouts D.E."/>
            <person name="Ravel J."/>
            <person name="Tettelin H."/>
            <person name="Ren Q."/>
            <person name="Read T.D."/>
            <person name="DeBoy R.T."/>
            <person name="Seshadri R."/>
            <person name="Salzberg S.L."/>
            <person name="Jensen H.B."/>
            <person name="Birkeland N.K."/>
            <person name="Nelson W.C."/>
            <person name="Dodson R.J."/>
            <person name="Grindhaug S.H."/>
            <person name="Holt I.E."/>
            <person name="Eidhammer I."/>
            <person name="Jonasen I."/>
            <person name="Vanaken S."/>
            <person name="Utterback T.R."/>
            <person name="Feldblyum T.V."/>
            <person name="Fraser C.M."/>
            <person name="Lillehaug J.R."/>
            <person name="Eisen J.A."/>
        </authorList>
    </citation>
    <scope>NUCLEOTIDE SEQUENCE [LARGE SCALE GENOMIC DNA]</scope>
    <source>
        <strain evidence="3">ATCC 33009 / NCIMB 11132 / Bath</strain>
    </source>
</reference>
<sequence length="49" mass="5428">MQSRRTASGKAPAEGETARHCGGSASALRRTFVPLRAWNETYRPEPRRG</sequence>
<evidence type="ECO:0000256" key="1">
    <source>
        <dbReference type="SAM" id="MobiDB-lite"/>
    </source>
</evidence>
<feature type="region of interest" description="Disordered" evidence="1">
    <location>
        <begin position="1"/>
        <end position="25"/>
    </location>
</feature>
<evidence type="ECO:0000313" key="2">
    <source>
        <dbReference type="EMBL" id="AAU91781.1"/>
    </source>
</evidence>
<proteinExistence type="predicted"/>
<protein>
    <submittedName>
        <fullName evidence="2">Uncharacterized protein</fullName>
    </submittedName>
</protein>
<evidence type="ECO:0000313" key="3">
    <source>
        <dbReference type="Proteomes" id="UP000006821"/>
    </source>
</evidence>